<dbReference type="Proteomes" id="UP000094067">
    <property type="component" value="Unassembled WGS sequence"/>
</dbReference>
<dbReference type="InterPro" id="IPR029058">
    <property type="entry name" value="AB_hydrolase_fold"/>
</dbReference>
<proteinExistence type="predicted"/>
<keyword evidence="1" id="KW-0732">Signal</keyword>
<dbReference type="EMBL" id="MCGH01000003">
    <property type="protein sequence ID" value="ODM03575.1"/>
    <property type="molecule type" value="Genomic_DNA"/>
</dbReference>
<dbReference type="AlphaFoldDB" id="A0A1E3A481"/>
<name>A0A1E3A481_9FIRM</name>
<dbReference type="InterPro" id="IPR050955">
    <property type="entry name" value="Plant_Biomass_Hydrol_Est"/>
</dbReference>
<accession>A0A1E3A481</accession>
<dbReference type="SUPFAM" id="SSF53474">
    <property type="entry name" value="alpha/beta-Hydrolases"/>
    <property type="match status" value="2"/>
</dbReference>
<dbReference type="PATRIC" id="fig|1432052.4.peg.4855"/>
<evidence type="ECO:0000313" key="3">
    <source>
        <dbReference type="EMBL" id="ODM03575.1"/>
    </source>
</evidence>
<gene>
    <name evidence="3" type="ORF">BEI61_04373</name>
</gene>
<evidence type="ECO:0000256" key="1">
    <source>
        <dbReference type="ARBA" id="ARBA00022729"/>
    </source>
</evidence>
<dbReference type="InterPro" id="IPR010126">
    <property type="entry name" value="Esterase_phb"/>
</dbReference>
<reference evidence="3 4" key="1">
    <citation type="submission" date="2016-07" db="EMBL/GenBank/DDBJ databases">
        <title>Characterization of isolates of Eisenbergiella tayi derived from blood cultures, using whole genome sequencing.</title>
        <authorList>
            <person name="Burdz T."/>
            <person name="Wiebe D."/>
            <person name="Huynh C."/>
            <person name="Bernard K."/>
        </authorList>
    </citation>
    <scope>NUCLEOTIDE SEQUENCE [LARGE SCALE GENOMIC DNA]</scope>
    <source>
        <strain evidence="3 4">NML 110608</strain>
    </source>
</reference>
<dbReference type="Gene3D" id="3.40.50.1820">
    <property type="entry name" value="alpha/beta hydrolase"/>
    <property type="match status" value="2"/>
</dbReference>
<keyword evidence="2" id="KW-0378">Hydrolase</keyword>
<dbReference type="GO" id="GO:0005576">
    <property type="term" value="C:extracellular region"/>
    <property type="evidence" value="ECO:0007669"/>
    <property type="project" value="InterPro"/>
</dbReference>
<protein>
    <submittedName>
        <fullName evidence="3">Esterase PHB depolymerase</fullName>
    </submittedName>
</protein>
<dbReference type="PANTHER" id="PTHR43037">
    <property type="entry name" value="UNNAMED PRODUCT-RELATED"/>
    <property type="match status" value="1"/>
</dbReference>
<dbReference type="GO" id="GO:0016787">
    <property type="term" value="F:hydrolase activity"/>
    <property type="evidence" value="ECO:0007669"/>
    <property type="project" value="UniProtKB-KW"/>
</dbReference>
<organism evidence="3 4">
    <name type="scientific">Eisenbergiella tayi</name>
    <dbReference type="NCBI Taxonomy" id="1432052"/>
    <lineage>
        <taxon>Bacteria</taxon>
        <taxon>Bacillati</taxon>
        <taxon>Bacillota</taxon>
        <taxon>Clostridia</taxon>
        <taxon>Lachnospirales</taxon>
        <taxon>Lachnospiraceae</taxon>
        <taxon>Eisenbergiella</taxon>
    </lineage>
</organism>
<dbReference type="Pfam" id="PF10503">
    <property type="entry name" value="Esterase_PHB"/>
    <property type="match status" value="1"/>
</dbReference>
<sequence length="558" mass="64070">MGLLYKTLESCSRAMYLYFPPIPKHSPYKRCSVTVLLDEADEEKIEGILKKSGLDKLAQEKQLVLSFPEPGTDGWDYDKDLDIIDQMQGAMTLEREFEPVQTYFGIPTWETMMDSWHLMNDTRYLIGIGKKGAAMALSMAACKPQNVAAVLAIGGELSQKSLEKAVYAPVPIWLCDTNEDTVSYFVRANETHKLHENRWECPFNQLQCVEIHPEADMCPVFLEKVWKELFRKVRRTNTGRYGNVMHRTDIAKYNGEYFIENTELGDQDGMPHTWLTFVPDSVKSMPEGTKVPLMLFFHGGSDNPEEAAEMAGFHEIGEREGFITVYPWGSNRCSWNIFMNDNEPDDAAYSAALIKYMIANYPVDPSRIYLSGFSNGSSQAMVTAMVYPEFIAAICPIDGNWPGERVGPSEVDYADIRPMALAMSKKEKYDYRMPVWYTYGTREPSYPVFRGSTQQHQYDFWKQYNHIPVKKTPEKGNLVTGGVGVPGDEIEIRYSSGRFAEHWYSVNRFYSNDPDPINLYNYIMMHDKGHEIAEMDPYFGWEYVKHFRRKKDGSLEIN</sequence>
<dbReference type="RefSeq" id="WP_069154014.1">
    <property type="nucleotide sequence ID" value="NZ_MCGH01000003.1"/>
</dbReference>
<comment type="caution">
    <text evidence="3">The sequence shown here is derived from an EMBL/GenBank/DDBJ whole genome shotgun (WGS) entry which is preliminary data.</text>
</comment>
<evidence type="ECO:0000256" key="2">
    <source>
        <dbReference type="ARBA" id="ARBA00022801"/>
    </source>
</evidence>
<dbReference type="PANTHER" id="PTHR43037:SF5">
    <property type="entry name" value="FERULOYL ESTERASE"/>
    <property type="match status" value="1"/>
</dbReference>
<evidence type="ECO:0000313" key="4">
    <source>
        <dbReference type="Proteomes" id="UP000094067"/>
    </source>
</evidence>